<evidence type="ECO:0000313" key="3">
    <source>
        <dbReference type="Proteomes" id="UP000054560"/>
    </source>
</evidence>
<dbReference type="Proteomes" id="UP000054560">
    <property type="component" value="Unassembled WGS sequence"/>
</dbReference>
<feature type="compositionally biased region" description="Low complexity" evidence="1">
    <location>
        <begin position="53"/>
        <end position="63"/>
    </location>
</feature>
<reference evidence="2 3" key="1">
    <citation type="submission" date="2011-02" db="EMBL/GenBank/DDBJ databases">
        <title>The Genome Sequence of Sphaeroforma arctica JP610.</title>
        <authorList>
            <consortium name="The Broad Institute Genome Sequencing Platform"/>
            <person name="Russ C."/>
            <person name="Cuomo C."/>
            <person name="Young S.K."/>
            <person name="Zeng Q."/>
            <person name="Gargeya S."/>
            <person name="Alvarado L."/>
            <person name="Berlin A."/>
            <person name="Chapman S.B."/>
            <person name="Chen Z."/>
            <person name="Freedman E."/>
            <person name="Gellesch M."/>
            <person name="Goldberg J."/>
            <person name="Griggs A."/>
            <person name="Gujja S."/>
            <person name="Heilman E."/>
            <person name="Heiman D."/>
            <person name="Howarth C."/>
            <person name="Mehta T."/>
            <person name="Neiman D."/>
            <person name="Pearson M."/>
            <person name="Roberts A."/>
            <person name="Saif S."/>
            <person name="Shea T."/>
            <person name="Shenoy N."/>
            <person name="Sisk P."/>
            <person name="Stolte C."/>
            <person name="Sykes S."/>
            <person name="White J."/>
            <person name="Yandava C."/>
            <person name="Burger G."/>
            <person name="Gray M.W."/>
            <person name="Holland P.W.H."/>
            <person name="King N."/>
            <person name="Lang F.B.F."/>
            <person name="Roger A.J."/>
            <person name="Ruiz-Trillo I."/>
            <person name="Haas B."/>
            <person name="Nusbaum C."/>
            <person name="Birren B."/>
        </authorList>
    </citation>
    <scope>NUCLEOTIDE SEQUENCE [LARGE SCALE GENOMIC DNA]</scope>
    <source>
        <strain evidence="2 3">JP610</strain>
    </source>
</reference>
<accession>A0A0L0FZ57</accession>
<proteinExistence type="predicted"/>
<evidence type="ECO:0000256" key="1">
    <source>
        <dbReference type="SAM" id="MobiDB-lite"/>
    </source>
</evidence>
<dbReference type="RefSeq" id="XP_014155758.1">
    <property type="nucleotide sequence ID" value="XM_014300283.1"/>
</dbReference>
<evidence type="ECO:0000313" key="2">
    <source>
        <dbReference type="EMBL" id="KNC81856.1"/>
    </source>
</evidence>
<feature type="region of interest" description="Disordered" evidence="1">
    <location>
        <begin position="17"/>
        <end position="66"/>
    </location>
</feature>
<keyword evidence="3" id="KW-1185">Reference proteome</keyword>
<name>A0A0L0FZ57_9EUKA</name>
<feature type="region of interest" description="Disordered" evidence="1">
    <location>
        <begin position="197"/>
        <end position="250"/>
    </location>
</feature>
<feature type="compositionally biased region" description="Basic residues" evidence="1">
    <location>
        <begin position="177"/>
        <end position="189"/>
    </location>
</feature>
<protein>
    <submittedName>
        <fullName evidence="2">Uncharacterized protein</fullName>
    </submittedName>
</protein>
<dbReference type="EMBL" id="KQ241987">
    <property type="protein sequence ID" value="KNC81856.1"/>
    <property type="molecule type" value="Genomic_DNA"/>
</dbReference>
<feature type="compositionally biased region" description="Polar residues" evidence="1">
    <location>
        <begin position="212"/>
        <end position="227"/>
    </location>
</feature>
<sequence length="326" mass="35338">MGVAIISILRKISLSKDTATETDTPDSLSNPTNHNASRNEARANTLRDTSEHSNTPTTPNSTTAYGYQDRVCGGADSTGIHQGQVVGEVSEATEGHMGAVDPDIQELGRVVRLPACVRIHFHMFLGRMLLLTAAPPVVVLDVREFREMLCSLCACDKRCMSRADVQTHTHTNTQTHTHTHTHTHPRTRTHHVGALQTYGDNEDENPVDISAGDNSGKNSVALSNGLSPDTELLPAPTATTGQPGGPGDCEPYTDAESVAATLDERQDIVMQLYAMGWCHSARVSDTQLLQWLVGGGLWQVAEVVYIQMGDLDKYHARYDNETNGGL</sequence>
<feature type="compositionally biased region" description="Polar residues" evidence="1">
    <location>
        <begin position="21"/>
        <end position="38"/>
    </location>
</feature>
<dbReference type="AlphaFoldDB" id="A0A0L0FZ57"/>
<organism evidence="2 3">
    <name type="scientific">Sphaeroforma arctica JP610</name>
    <dbReference type="NCBI Taxonomy" id="667725"/>
    <lineage>
        <taxon>Eukaryota</taxon>
        <taxon>Ichthyosporea</taxon>
        <taxon>Ichthyophonida</taxon>
        <taxon>Sphaeroforma</taxon>
    </lineage>
</organism>
<gene>
    <name evidence="2" type="ORF">SARC_05845</name>
</gene>
<feature type="region of interest" description="Disordered" evidence="1">
    <location>
        <begin position="170"/>
        <end position="189"/>
    </location>
</feature>
<dbReference type="GeneID" id="25906349"/>